<dbReference type="Proteomes" id="UP000289340">
    <property type="component" value="Chromosome 7"/>
</dbReference>
<evidence type="ECO:0000313" key="2">
    <source>
        <dbReference type="EMBL" id="RZC01978.1"/>
    </source>
</evidence>
<organism evidence="2 3">
    <name type="scientific">Glycine soja</name>
    <name type="common">Wild soybean</name>
    <dbReference type="NCBI Taxonomy" id="3848"/>
    <lineage>
        <taxon>Eukaryota</taxon>
        <taxon>Viridiplantae</taxon>
        <taxon>Streptophyta</taxon>
        <taxon>Embryophyta</taxon>
        <taxon>Tracheophyta</taxon>
        <taxon>Spermatophyta</taxon>
        <taxon>Magnoliopsida</taxon>
        <taxon>eudicotyledons</taxon>
        <taxon>Gunneridae</taxon>
        <taxon>Pentapetalae</taxon>
        <taxon>rosids</taxon>
        <taxon>fabids</taxon>
        <taxon>Fabales</taxon>
        <taxon>Fabaceae</taxon>
        <taxon>Papilionoideae</taxon>
        <taxon>50 kb inversion clade</taxon>
        <taxon>NPAAA clade</taxon>
        <taxon>indigoferoid/millettioid clade</taxon>
        <taxon>Phaseoleae</taxon>
        <taxon>Glycine</taxon>
        <taxon>Glycine subgen. Soja</taxon>
    </lineage>
</organism>
<sequence length="124" mass="13561">MAAAGACLFSAALFRRPAGKPSSSRISSTTPRLAVSVDRVPASTAAAAAAESGEGNGAVVREKRREEKNEKEKENRRMNGWKEYLEYSKELIEPDGGPPRWFSPLECASRLDNSPLLLFLPVFH</sequence>
<evidence type="ECO:0000313" key="3">
    <source>
        <dbReference type="Proteomes" id="UP000289340"/>
    </source>
</evidence>
<accession>A0A445JU20</accession>
<reference evidence="2 3" key="1">
    <citation type="submission" date="2018-09" db="EMBL/GenBank/DDBJ databases">
        <title>A high-quality reference genome of wild soybean provides a powerful tool to mine soybean genomes.</title>
        <authorList>
            <person name="Xie M."/>
            <person name="Chung C.Y.L."/>
            <person name="Li M.-W."/>
            <person name="Wong F.-L."/>
            <person name="Chan T.-F."/>
            <person name="Lam H.-M."/>
        </authorList>
    </citation>
    <scope>NUCLEOTIDE SEQUENCE [LARGE SCALE GENOMIC DNA]</scope>
    <source>
        <strain evidence="3">cv. W05</strain>
        <tissue evidence="2">Hypocotyl of etiolated seedlings</tissue>
    </source>
</reference>
<dbReference type="AlphaFoldDB" id="A0A445JU20"/>
<feature type="region of interest" description="Disordered" evidence="1">
    <location>
        <begin position="46"/>
        <end position="76"/>
    </location>
</feature>
<evidence type="ECO:0008006" key="4">
    <source>
        <dbReference type="Google" id="ProtNLM"/>
    </source>
</evidence>
<name>A0A445JU20_GLYSO</name>
<keyword evidence="3" id="KW-1185">Reference proteome</keyword>
<protein>
    <recommendedName>
        <fullName evidence="4">Acyltransferase-like protein, chloroplastic</fullName>
    </recommendedName>
</protein>
<dbReference type="EMBL" id="QZWG01000007">
    <property type="protein sequence ID" value="RZC01978.1"/>
    <property type="molecule type" value="Genomic_DNA"/>
</dbReference>
<evidence type="ECO:0000256" key="1">
    <source>
        <dbReference type="SAM" id="MobiDB-lite"/>
    </source>
</evidence>
<comment type="caution">
    <text evidence="2">The sequence shown here is derived from an EMBL/GenBank/DDBJ whole genome shotgun (WGS) entry which is preliminary data.</text>
</comment>
<feature type="compositionally biased region" description="Basic and acidic residues" evidence="1">
    <location>
        <begin position="60"/>
        <end position="76"/>
    </location>
</feature>
<dbReference type="Gramene" id="XM_028384220.1">
    <property type="protein sequence ID" value="XP_028240021.1"/>
    <property type="gene ID" value="LOC114418737"/>
</dbReference>
<proteinExistence type="predicted"/>
<gene>
    <name evidence="2" type="ORF">D0Y65_017233</name>
</gene>